<comment type="caution">
    <text evidence="1">The sequence shown here is derived from an EMBL/GenBank/DDBJ whole genome shotgun (WGS) entry which is preliminary data.</text>
</comment>
<proteinExistence type="predicted"/>
<evidence type="ECO:0000313" key="1">
    <source>
        <dbReference type="EMBL" id="MFC4099085.1"/>
    </source>
</evidence>
<evidence type="ECO:0008006" key="3">
    <source>
        <dbReference type="Google" id="ProtNLM"/>
    </source>
</evidence>
<keyword evidence="2" id="KW-1185">Reference proteome</keyword>
<organism evidence="1 2">
    <name type="scientific">Paenibacillus xanthanilyticus</name>
    <dbReference type="NCBI Taxonomy" id="1783531"/>
    <lineage>
        <taxon>Bacteria</taxon>
        <taxon>Bacillati</taxon>
        <taxon>Bacillota</taxon>
        <taxon>Bacilli</taxon>
        <taxon>Bacillales</taxon>
        <taxon>Paenibacillaceae</taxon>
        <taxon>Paenibacillus</taxon>
    </lineage>
</organism>
<evidence type="ECO:0000313" key="2">
    <source>
        <dbReference type="Proteomes" id="UP001595715"/>
    </source>
</evidence>
<dbReference type="SUPFAM" id="SSF54909">
    <property type="entry name" value="Dimeric alpha+beta barrel"/>
    <property type="match status" value="1"/>
</dbReference>
<dbReference type="Proteomes" id="UP001595715">
    <property type="component" value="Unassembled WGS sequence"/>
</dbReference>
<dbReference type="RefSeq" id="WP_377717776.1">
    <property type="nucleotide sequence ID" value="NZ_JBHSAM010000014.1"/>
</dbReference>
<accession>A0ABV8K2F2</accession>
<dbReference type="EMBL" id="JBHSAM010000014">
    <property type="protein sequence ID" value="MFC4099085.1"/>
    <property type="molecule type" value="Genomic_DNA"/>
</dbReference>
<protein>
    <recommendedName>
        <fullName evidence="3">ABM domain-containing protein</fullName>
    </recommendedName>
</protein>
<gene>
    <name evidence="1" type="ORF">ACFOZ8_05370</name>
</gene>
<dbReference type="InterPro" id="IPR011008">
    <property type="entry name" value="Dimeric_a/b-barrel"/>
</dbReference>
<reference evidence="2" key="1">
    <citation type="journal article" date="2019" name="Int. J. Syst. Evol. Microbiol.">
        <title>The Global Catalogue of Microorganisms (GCM) 10K type strain sequencing project: providing services to taxonomists for standard genome sequencing and annotation.</title>
        <authorList>
            <consortium name="The Broad Institute Genomics Platform"/>
            <consortium name="The Broad Institute Genome Sequencing Center for Infectious Disease"/>
            <person name="Wu L."/>
            <person name="Ma J."/>
        </authorList>
    </citation>
    <scope>NUCLEOTIDE SEQUENCE [LARGE SCALE GENOMIC DNA]</scope>
    <source>
        <strain evidence="2">IBRC-M 10987</strain>
    </source>
</reference>
<name>A0ABV8K2F2_9BACL</name>
<sequence length="99" mass="11724">MNPCMELVVYQLHDNADPEKYRKYIDMLQNALQGEEGFLERRVFYNAETGYWVETVRWENREAAKRCEASLMRQPFMAEAMTLIDTSTLQLHLVHPVLE</sequence>